<dbReference type="EMBL" id="JBDKWZ010000001">
    <property type="protein sequence ID" value="MEN7546510.1"/>
    <property type="molecule type" value="Genomic_DNA"/>
</dbReference>
<keyword evidence="1" id="KW-0472">Membrane</keyword>
<proteinExistence type="predicted"/>
<comment type="caution">
    <text evidence="2">The sequence shown here is derived from an EMBL/GenBank/DDBJ whole genome shotgun (WGS) entry which is preliminary data.</text>
</comment>
<protein>
    <submittedName>
        <fullName evidence="2">Uncharacterized protein</fullName>
    </submittedName>
</protein>
<keyword evidence="1" id="KW-0812">Transmembrane</keyword>
<gene>
    <name evidence="2" type="ORF">AAG747_01235</name>
</gene>
<evidence type="ECO:0000313" key="2">
    <source>
        <dbReference type="EMBL" id="MEN7546510.1"/>
    </source>
</evidence>
<sequence>MDRFWKGLIGLTILVVVAIIVLAQFTTVFIHPHTWYILGYQIFLSVFSYVIVLRGAKKGGIVYMNHVMGASTFRLLLGGIVLCVYYFTVQELRISFTVTFFALYFLFTLFEISTLLSKLRKISESVEKTDGKE</sequence>
<feature type="transmembrane region" description="Helical" evidence="1">
    <location>
        <begin position="67"/>
        <end position="88"/>
    </location>
</feature>
<organism evidence="2 3">
    <name type="scientific">Rapidithrix thailandica</name>
    <dbReference type="NCBI Taxonomy" id="413964"/>
    <lineage>
        <taxon>Bacteria</taxon>
        <taxon>Pseudomonadati</taxon>
        <taxon>Bacteroidota</taxon>
        <taxon>Cytophagia</taxon>
        <taxon>Cytophagales</taxon>
        <taxon>Flammeovirgaceae</taxon>
        <taxon>Rapidithrix</taxon>
    </lineage>
</organism>
<reference evidence="2 3" key="1">
    <citation type="submission" date="2024-04" db="EMBL/GenBank/DDBJ databases">
        <title>Novel genus in family Flammeovirgaceae.</title>
        <authorList>
            <person name="Nguyen T.H."/>
            <person name="Vuong T.Q."/>
            <person name="Le H."/>
            <person name="Kim S.-G."/>
        </authorList>
    </citation>
    <scope>NUCLEOTIDE SEQUENCE [LARGE SCALE GENOMIC DNA]</scope>
    <source>
        <strain evidence="2 3">JCM 23209</strain>
    </source>
</reference>
<keyword evidence="1" id="KW-1133">Transmembrane helix</keyword>
<dbReference type="Proteomes" id="UP001403385">
    <property type="component" value="Unassembled WGS sequence"/>
</dbReference>
<evidence type="ECO:0000313" key="3">
    <source>
        <dbReference type="Proteomes" id="UP001403385"/>
    </source>
</evidence>
<dbReference type="AlphaFoldDB" id="A0AAW9S260"/>
<accession>A0AAW9S260</accession>
<name>A0AAW9S260_9BACT</name>
<feature type="transmembrane region" description="Helical" evidence="1">
    <location>
        <begin position="36"/>
        <end position="55"/>
    </location>
</feature>
<dbReference type="RefSeq" id="WP_346819296.1">
    <property type="nucleotide sequence ID" value="NZ_JBDKWZ010000001.1"/>
</dbReference>
<evidence type="ECO:0000256" key="1">
    <source>
        <dbReference type="SAM" id="Phobius"/>
    </source>
</evidence>
<keyword evidence="3" id="KW-1185">Reference proteome</keyword>
<feature type="transmembrane region" description="Helical" evidence="1">
    <location>
        <begin position="7"/>
        <end position="30"/>
    </location>
</feature>
<feature type="transmembrane region" description="Helical" evidence="1">
    <location>
        <begin position="94"/>
        <end position="116"/>
    </location>
</feature>